<sequence length="190" mass="21862">MELKNTSYIPNHTLRAMIRWCCKQVGYPYNRISEARFRHRNPSSPAGKWGSGRAWLRSRRILVNVPREDNLDGSVFSATNATVEITAHEIAHLYVYWKYGSVSEAEVREQGKLIVDDFAVNKDALLAAWAKEPAKRESKPKPAAAEKREGSNRALLKKWESKLKAAQNKVKKYRAKVRYYDRKRAAKEAE</sequence>
<protein>
    <recommendedName>
        <fullName evidence="4">SprT-like domain-containing protein</fullName>
    </recommendedName>
</protein>
<feature type="region of interest" description="Disordered" evidence="2">
    <location>
        <begin position="131"/>
        <end position="152"/>
    </location>
</feature>
<comment type="caution">
    <text evidence="3">The sequence shown here is derived from an EMBL/GenBank/DDBJ whole genome shotgun (WGS) entry which is preliminary data.</text>
</comment>
<organism evidence="3">
    <name type="scientific">marine sediment metagenome</name>
    <dbReference type="NCBI Taxonomy" id="412755"/>
    <lineage>
        <taxon>unclassified sequences</taxon>
        <taxon>metagenomes</taxon>
        <taxon>ecological metagenomes</taxon>
    </lineage>
</organism>
<gene>
    <name evidence="3" type="ORF">LCGC14_1018490</name>
</gene>
<keyword evidence="1" id="KW-0175">Coiled coil</keyword>
<evidence type="ECO:0000313" key="3">
    <source>
        <dbReference type="EMBL" id="KKN12232.1"/>
    </source>
</evidence>
<accession>A0A0F9NJR1</accession>
<evidence type="ECO:0000256" key="1">
    <source>
        <dbReference type="SAM" id="Coils"/>
    </source>
</evidence>
<evidence type="ECO:0008006" key="4">
    <source>
        <dbReference type="Google" id="ProtNLM"/>
    </source>
</evidence>
<evidence type="ECO:0000256" key="2">
    <source>
        <dbReference type="SAM" id="MobiDB-lite"/>
    </source>
</evidence>
<name>A0A0F9NJR1_9ZZZZ</name>
<dbReference type="EMBL" id="LAZR01004052">
    <property type="protein sequence ID" value="KKN12232.1"/>
    <property type="molecule type" value="Genomic_DNA"/>
</dbReference>
<dbReference type="AlphaFoldDB" id="A0A0F9NJR1"/>
<feature type="compositionally biased region" description="Basic and acidic residues" evidence="2">
    <location>
        <begin position="132"/>
        <end position="152"/>
    </location>
</feature>
<feature type="coiled-coil region" evidence="1">
    <location>
        <begin position="156"/>
        <end position="183"/>
    </location>
</feature>
<reference evidence="3" key="1">
    <citation type="journal article" date="2015" name="Nature">
        <title>Complex archaea that bridge the gap between prokaryotes and eukaryotes.</title>
        <authorList>
            <person name="Spang A."/>
            <person name="Saw J.H."/>
            <person name="Jorgensen S.L."/>
            <person name="Zaremba-Niedzwiedzka K."/>
            <person name="Martijn J."/>
            <person name="Lind A.E."/>
            <person name="van Eijk R."/>
            <person name="Schleper C."/>
            <person name="Guy L."/>
            <person name="Ettema T.J."/>
        </authorList>
    </citation>
    <scope>NUCLEOTIDE SEQUENCE</scope>
</reference>
<proteinExistence type="predicted"/>